<keyword evidence="3" id="KW-1185">Reference proteome</keyword>
<dbReference type="InterPro" id="IPR007408">
    <property type="entry name" value="DUF460"/>
</dbReference>
<dbReference type="RefSeq" id="WP_014127540.1">
    <property type="nucleotide sequence ID" value="NC_016070.1"/>
</dbReference>
<dbReference type="AlphaFoldDB" id="G4RL41"/>
<dbReference type="PANTHER" id="PTHR40707:SF1">
    <property type="entry name" value="DUF460 DOMAIN-CONTAINING PROTEIN"/>
    <property type="match status" value="1"/>
</dbReference>
<dbReference type="HOGENOM" id="CLU_027052_1_0_2"/>
<accession>G4RL41</accession>
<dbReference type="STRING" id="768679.TTX_1665"/>
<evidence type="ECO:0000313" key="2">
    <source>
        <dbReference type="EMBL" id="CCC82286.1"/>
    </source>
</evidence>
<dbReference type="KEGG" id="ttn:TTX_1665"/>
<reference evidence="2 3" key="1">
    <citation type="journal article" date="2011" name="PLoS ONE">
        <title>The complete genome sequence of Thermoproteus tenax: a physiologically versatile member of the Crenarchaeota.</title>
        <authorList>
            <person name="Siebers B."/>
            <person name="Zaparty M."/>
            <person name="Raddatz G."/>
            <person name="Tjaden B."/>
            <person name="Albers S.V."/>
            <person name="Bell S.D."/>
            <person name="Blombach F."/>
            <person name="Kletzin A."/>
            <person name="Kyrpides N."/>
            <person name="Lanz C."/>
            <person name="Plagens A."/>
            <person name="Rampp M."/>
            <person name="Rosinus A."/>
            <person name="von Jan M."/>
            <person name="Makarova K.S."/>
            <person name="Klenk H.P."/>
            <person name="Schuster S.C."/>
            <person name="Hensel R."/>
        </authorList>
    </citation>
    <scope>NUCLEOTIDE SEQUENCE [LARGE SCALE GENOMIC DNA]</scope>
    <source>
        <strain evidence="3">ATCC 35583 / DSM 2078 / JCM 9277 / NBRC 100435 / Kra 1</strain>
    </source>
</reference>
<dbReference type="eggNOG" id="arCOG04219">
    <property type="taxonomic scope" value="Archaea"/>
</dbReference>
<organism evidence="2 3">
    <name type="scientific">Thermoproteus tenax (strain ATCC 35583 / DSM 2078 / JCM 9277 / NBRC 100435 / Kra 1)</name>
    <dbReference type="NCBI Taxonomy" id="768679"/>
    <lineage>
        <taxon>Archaea</taxon>
        <taxon>Thermoproteota</taxon>
        <taxon>Thermoprotei</taxon>
        <taxon>Thermoproteales</taxon>
        <taxon>Thermoproteaceae</taxon>
        <taxon>Thermoproteus</taxon>
    </lineage>
</organism>
<dbReference type="OrthoDB" id="15228at2157"/>
<proteinExistence type="predicted"/>
<keyword evidence="1" id="KW-0175">Coiled coil</keyword>
<dbReference type="GeneID" id="11262544"/>
<dbReference type="Proteomes" id="UP000002654">
    <property type="component" value="Chromosome"/>
</dbReference>
<sequence>MRILGLDIAPQNRFAYTIVEDGKLIDQGYAEAPALLKVIKDHKPGVIALDSLSELVEYGKIIIKALGHLPFNIDVIEVTREANASVPTEVLVRRNFGINRDKLDPLETSYYLALLAEKGVGARIKLFEEETIILIKRRTSTAPGGMSRNRYMRNIKHRIRELAEKISRRLDEAGFDYDLFFKEESGDVSSAKFVVYARRDLVRRFVKPMRASDVVVTVYSEPAKRYGQERSDLHVIVGIDPGIVTGLAIVDLNGRVLHTEAKRNLSRGEALRRIYQWGIPVVVATDVTPPPEYVKKLAAMCGAVVYAPDRDLAVSEKSAIVEKINYPTSTTHERDALAAAYKAFYEYKDKFNKLEKDFKVILNDKLLEKAKILIIKGKPIAQAVAEVLKMSYDTERTKIVYVPIERPCRDQDENLRRRIAALEYEKAQLEKELYELRERLSSLSRALTDSLWRDFKYRELQRRIEDLTKSINECEEEKNRIMENIIEIIQGLLSGRYKMYDENDIVECRKTGAGAICRDLANLEDAVRSGIMGVPVNLVLRYKIGTYYIIDELKRKELLEKIKEQYYNKEIDLKKIIEEYRRRLPDLK</sequence>
<feature type="coiled-coil region" evidence="1">
    <location>
        <begin position="412"/>
        <end position="484"/>
    </location>
</feature>
<gene>
    <name evidence="2" type="ordered locus">TTX_1665</name>
</gene>
<protein>
    <submittedName>
        <fullName evidence="2">Nuclease of RNase H fold, RuvC/YqgF family</fullName>
    </submittedName>
</protein>
<dbReference type="EMBL" id="FN869859">
    <property type="protein sequence ID" value="CCC82286.1"/>
    <property type="molecule type" value="Genomic_DNA"/>
</dbReference>
<dbReference type="PANTHER" id="PTHR40707">
    <property type="entry name" value="POSSIBLE NUCLEASE OF RNASE H FOLD, RUVC/YQGF FAMILY"/>
    <property type="match status" value="1"/>
</dbReference>
<dbReference type="PATRIC" id="fig|768679.9.peg.1685"/>
<evidence type="ECO:0000256" key="1">
    <source>
        <dbReference type="SAM" id="Coils"/>
    </source>
</evidence>
<dbReference type="Pfam" id="PF04312">
    <property type="entry name" value="DUF460"/>
    <property type="match status" value="1"/>
</dbReference>
<dbReference type="PaxDb" id="768679-TTX_1665"/>
<evidence type="ECO:0000313" key="3">
    <source>
        <dbReference type="Proteomes" id="UP000002654"/>
    </source>
</evidence>
<dbReference type="Gene3D" id="1.10.287.1490">
    <property type="match status" value="1"/>
</dbReference>
<name>G4RL41_THETK</name>